<reference evidence="2" key="1">
    <citation type="journal article" date="2019" name="Plant Biotechnol. J.">
        <title>Genome sequencing of the Australian wild diploid species Gossypium australe highlights disease resistance and delayed gland morphogenesis.</title>
        <authorList>
            <person name="Cai Y."/>
            <person name="Cai X."/>
            <person name="Wang Q."/>
            <person name="Wang P."/>
            <person name="Zhang Y."/>
            <person name="Cai C."/>
            <person name="Xu Y."/>
            <person name="Wang K."/>
            <person name="Zhou Z."/>
            <person name="Wang C."/>
            <person name="Geng S."/>
            <person name="Li B."/>
            <person name="Dong Q."/>
            <person name="Hou Y."/>
            <person name="Wang H."/>
            <person name="Ai P."/>
            <person name="Liu Z."/>
            <person name="Yi F."/>
            <person name="Sun M."/>
            <person name="An G."/>
            <person name="Cheng J."/>
            <person name="Zhang Y."/>
            <person name="Shi Q."/>
            <person name="Xie Y."/>
            <person name="Shi X."/>
            <person name="Chang Y."/>
            <person name="Huang F."/>
            <person name="Chen Y."/>
            <person name="Hong S."/>
            <person name="Mi L."/>
            <person name="Sun Q."/>
            <person name="Zhang L."/>
            <person name="Zhou B."/>
            <person name="Peng R."/>
            <person name="Zhang X."/>
            <person name="Liu F."/>
        </authorList>
    </citation>
    <scope>NUCLEOTIDE SEQUENCE [LARGE SCALE GENOMIC DNA]</scope>
    <source>
        <strain evidence="2">cv. PA1801</strain>
    </source>
</reference>
<evidence type="ECO:0000313" key="2">
    <source>
        <dbReference type="Proteomes" id="UP000325315"/>
    </source>
</evidence>
<organism evidence="1 2">
    <name type="scientific">Gossypium australe</name>
    <dbReference type="NCBI Taxonomy" id="47621"/>
    <lineage>
        <taxon>Eukaryota</taxon>
        <taxon>Viridiplantae</taxon>
        <taxon>Streptophyta</taxon>
        <taxon>Embryophyta</taxon>
        <taxon>Tracheophyta</taxon>
        <taxon>Spermatophyta</taxon>
        <taxon>Magnoliopsida</taxon>
        <taxon>eudicotyledons</taxon>
        <taxon>Gunneridae</taxon>
        <taxon>Pentapetalae</taxon>
        <taxon>rosids</taxon>
        <taxon>malvids</taxon>
        <taxon>Malvales</taxon>
        <taxon>Malvaceae</taxon>
        <taxon>Malvoideae</taxon>
        <taxon>Gossypium</taxon>
    </lineage>
</organism>
<accession>A0A5B6VP80</accession>
<sequence>MEHRIKDCPERVVMARDQFAATVIAAIPTLARGRGHAEVMVVEVYSGATRSFILIDGARELGISVETSRLGVTIRSPLGDSVVVDRGFDVFLGIDWLIEHRAKVDYEAKLVTLCCADDYKIVVVGQRSELLSNVVSTLGAEKLVRKGYKAYLAYILNTDSRELRLDEFHAVCDFSDVFPKELPCIPLGREVMFGIELYPGTALVSTAPYCIEPKALKELKLHLQESLDRGFIQPSVSPWGASVLFLKTKVGTLRLCIDYRQLNK</sequence>
<proteinExistence type="predicted"/>
<keyword evidence="2" id="KW-1185">Reference proteome</keyword>
<dbReference type="PANTHER" id="PTHR15503:SF45">
    <property type="entry name" value="RNA-DIRECTED DNA POLYMERASE HOMOLOG"/>
    <property type="match status" value="1"/>
</dbReference>
<dbReference type="EMBL" id="SMMG02000006">
    <property type="protein sequence ID" value="KAA3470960.1"/>
    <property type="molecule type" value="Genomic_DNA"/>
</dbReference>
<dbReference type="InterPro" id="IPR032567">
    <property type="entry name" value="RTL1-rel"/>
</dbReference>
<name>A0A5B6VP80_9ROSI</name>
<dbReference type="Proteomes" id="UP000325315">
    <property type="component" value="Unassembled WGS sequence"/>
</dbReference>
<dbReference type="PANTHER" id="PTHR15503">
    <property type="entry name" value="LDOC1 RELATED"/>
    <property type="match status" value="1"/>
</dbReference>
<dbReference type="Gene3D" id="3.10.10.10">
    <property type="entry name" value="HIV Type 1 Reverse Transcriptase, subunit A, domain 1"/>
    <property type="match status" value="1"/>
</dbReference>
<dbReference type="SUPFAM" id="SSF56672">
    <property type="entry name" value="DNA/RNA polymerases"/>
    <property type="match status" value="1"/>
</dbReference>
<evidence type="ECO:0000313" key="1">
    <source>
        <dbReference type="EMBL" id="KAA3470960.1"/>
    </source>
</evidence>
<dbReference type="InterPro" id="IPR043502">
    <property type="entry name" value="DNA/RNA_pol_sf"/>
</dbReference>
<dbReference type="OrthoDB" id="1002209at2759"/>
<dbReference type="AlphaFoldDB" id="A0A5B6VP80"/>
<comment type="caution">
    <text evidence="1">The sequence shown here is derived from an EMBL/GenBank/DDBJ whole genome shotgun (WGS) entry which is preliminary data.</text>
</comment>
<protein>
    <submittedName>
        <fullName evidence="1">DNA/RNA polymerases superfamily protein</fullName>
    </submittedName>
</protein>
<gene>
    <name evidence="1" type="ORF">EPI10_016625</name>
</gene>